<feature type="domain" description="Glutamine amidotransferase type-2" evidence="5">
    <location>
        <begin position="76"/>
        <end position="171"/>
    </location>
</feature>
<dbReference type="EC" id="6.3.5.4" evidence="2"/>
<reference evidence="6 7" key="1">
    <citation type="submission" date="2015-06" db="EMBL/GenBank/DDBJ databases">
        <authorList>
            <person name="Zeng Y."/>
            <person name="Huang Y."/>
        </authorList>
    </citation>
    <scope>NUCLEOTIDE SEQUENCE [LARGE SCALE GENOMIC DNA]</scope>
    <source>
        <strain evidence="6 7">PQ-2</strain>
    </source>
</reference>
<dbReference type="InterPro" id="IPR001962">
    <property type="entry name" value="Asn_synthase"/>
</dbReference>
<dbReference type="EMBL" id="CP011770">
    <property type="protein sequence ID" value="AKM08952.1"/>
    <property type="molecule type" value="Genomic_DNA"/>
</dbReference>
<dbReference type="Pfam" id="PF00733">
    <property type="entry name" value="Asn_synthase"/>
    <property type="match status" value="1"/>
</dbReference>
<organism evidence="6 7">
    <name type="scientific">Croceicoccus naphthovorans</name>
    <dbReference type="NCBI Taxonomy" id="1348774"/>
    <lineage>
        <taxon>Bacteria</taxon>
        <taxon>Pseudomonadati</taxon>
        <taxon>Pseudomonadota</taxon>
        <taxon>Alphaproteobacteria</taxon>
        <taxon>Sphingomonadales</taxon>
        <taxon>Erythrobacteraceae</taxon>
        <taxon>Croceicoccus</taxon>
    </lineage>
</organism>
<dbReference type="Gene3D" id="3.60.20.10">
    <property type="entry name" value="Glutamine Phosphoribosylpyrophosphate, subunit 1, domain 1"/>
    <property type="match status" value="1"/>
</dbReference>
<name>A0A0G3XCN6_9SPHN</name>
<dbReference type="Pfam" id="PF13537">
    <property type="entry name" value="GATase_7"/>
    <property type="match status" value="1"/>
</dbReference>
<dbReference type="AlphaFoldDB" id="A0A0G3XCN6"/>
<dbReference type="InterPro" id="IPR029055">
    <property type="entry name" value="Ntn_hydrolases_N"/>
</dbReference>
<evidence type="ECO:0000313" key="6">
    <source>
        <dbReference type="EMBL" id="AKM08952.1"/>
    </source>
</evidence>
<dbReference type="Gene3D" id="3.40.50.620">
    <property type="entry name" value="HUPs"/>
    <property type="match status" value="1"/>
</dbReference>
<dbReference type="SUPFAM" id="SSF56235">
    <property type="entry name" value="N-terminal nucleophile aminohydrolases (Ntn hydrolases)"/>
    <property type="match status" value="1"/>
</dbReference>
<sequence length="653" mass="73750">MFAFFHSRRTIDEALIERVAASLARFDSAPFSIPVHRHLTGSGQSLFANRADISRFASVEAPRMPWRPAHSQSTGDVLFGGWIDNESDLRERLGANARHIASGDNAALYAAALDCFGGDADRHVVGHYAAAAWHEGRGEVRLVRSPWSAPPLHYFRDAAAFGAASTVPALHACGLEYRLNPRKFADNLFFNLTEEQGWFENAFEVKPGTVVLLSAEAIHRHRFHDPLEPRETIRLPRRADYVDAVDALLEDAVRSTLRGTHRPAMQLTGGLDSTNVAARVLRVLPPEQPLDSFTFGPHREWQGSTADRFFASERDGVEAFARMHPRVRTHFTDNADGDFDTGLDQMFQAIGIAPISMLNPAPLHGVYAMASEARCDVMLSAGMGNCTFSSMGEWASVEYFQQLRLIQLYRLLRDSPIRQTSIPRFFLSKSIKPLLPLALQRNWHRMRGIATPETALTMVPLRQEAMDRFDTEGRARAAGILSDTATHHGRRQNLVNIFARGDMNAGDQELAFRQIYGIPGRDIASYRPLFEFCSACPTDAFIHDGQERWLARELGRGQIPESIRTEYRTGRPSSDWHFRLKRRLPQLREEIQAASKEPFLAEIIDFPEVIRRIEQFPSEPRFTQFETLAFQMGLPRVIMAVRYHRYVKSRQSG</sequence>
<feature type="domain" description="Asparagine synthetase" evidence="4">
    <location>
        <begin position="245"/>
        <end position="398"/>
    </location>
</feature>
<dbReference type="GO" id="GO:0006529">
    <property type="term" value="P:asparagine biosynthetic process"/>
    <property type="evidence" value="ECO:0007669"/>
    <property type="project" value="InterPro"/>
</dbReference>
<evidence type="ECO:0000259" key="5">
    <source>
        <dbReference type="Pfam" id="PF13537"/>
    </source>
</evidence>
<evidence type="ECO:0000256" key="3">
    <source>
        <dbReference type="ARBA" id="ARBA00048741"/>
    </source>
</evidence>
<evidence type="ECO:0000256" key="1">
    <source>
        <dbReference type="ARBA" id="ARBA00005187"/>
    </source>
</evidence>
<dbReference type="GO" id="GO:0004066">
    <property type="term" value="F:asparagine synthase (glutamine-hydrolyzing) activity"/>
    <property type="evidence" value="ECO:0007669"/>
    <property type="project" value="UniProtKB-EC"/>
</dbReference>
<dbReference type="KEGG" id="cna:AB433_01525"/>
<dbReference type="PATRIC" id="fig|1348774.3.peg.321"/>
<protein>
    <recommendedName>
        <fullName evidence="2">asparagine synthase (glutamine-hydrolyzing)</fullName>
        <ecNumber evidence="2">6.3.5.4</ecNumber>
    </recommendedName>
</protein>
<keyword evidence="7" id="KW-1185">Reference proteome</keyword>
<dbReference type="SUPFAM" id="SSF52402">
    <property type="entry name" value="Adenine nucleotide alpha hydrolases-like"/>
    <property type="match status" value="1"/>
</dbReference>
<gene>
    <name evidence="6" type="ORF">AB433_01525</name>
</gene>
<dbReference type="PANTHER" id="PTHR43284">
    <property type="entry name" value="ASPARAGINE SYNTHETASE (GLUTAMINE-HYDROLYZING)"/>
    <property type="match status" value="1"/>
</dbReference>
<dbReference type="InterPro" id="IPR017932">
    <property type="entry name" value="GATase_2_dom"/>
</dbReference>
<comment type="pathway">
    <text evidence="1">Amino-acid biosynthesis; L-asparagine biosynthesis; L-asparagine from L-aspartate (L-Gln route): step 1/1.</text>
</comment>
<evidence type="ECO:0000259" key="4">
    <source>
        <dbReference type="Pfam" id="PF00733"/>
    </source>
</evidence>
<evidence type="ECO:0000313" key="7">
    <source>
        <dbReference type="Proteomes" id="UP000035287"/>
    </source>
</evidence>
<dbReference type="STRING" id="1348774.AB433_01525"/>
<comment type="catalytic activity">
    <reaction evidence="3">
        <text>L-aspartate + L-glutamine + ATP + H2O = L-asparagine + L-glutamate + AMP + diphosphate + H(+)</text>
        <dbReference type="Rhea" id="RHEA:12228"/>
        <dbReference type="ChEBI" id="CHEBI:15377"/>
        <dbReference type="ChEBI" id="CHEBI:15378"/>
        <dbReference type="ChEBI" id="CHEBI:29985"/>
        <dbReference type="ChEBI" id="CHEBI:29991"/>
        <dbReference type="ChEBI" id="CHEBI:30616"/>
        <dbReference type="ChEBI" id="CHEBI:33019"/>
        <dbReference type="ChEBI" id="CHEBI:58048"/>
        <dbReference type="ChEBI" id="CHEBI:58359"/>
        <dbReference type="ChEBI" id="CHEBI:456215"/>
        <dbReference type="EC" id="6.3.5.4"/>
    </reaction>
</comment>
<dbReference type="InterPro" id="IPR051786">
    <property type="entry name" value="ASN_synthetase/amidase"/>
</dbReference>
<proteinExistence type="predicted"/>
<dbReference type="InterPro" id="IPR014729">
    <property type="entry name" value="Rossmann-like_a/b/a_fold"/>
</dbReference>
<accession>A0A0G3XCN6</accession>
<dbReference type="PANTHER" id="PTHR43284:SF1">
    <property type="entry name" value="ASPARAGINE SYNTHETASE"/>
    <property type="match status" value="1"/>
</dbReference>
<dbReference type="Proteomes" id="UP000035287">
    <property type="component" value="Chromosome"/>
</dbReference>
<evidence type="ECO:0000256" key="2">
    <source>
        <dbReference type="ARBA" id="ARBA00012737"/>
    </source>
</evidence>